<reference evidence="2" key="2">
    <citation type="submission" date="2023-06" db="EMBL/GenBank/DDBJ databases">
        <authorList>
            <consortium name="Lawrence Berkeley National Laboratory"/>
            <person name="Haridas S."/>
            <person name="Hensen N."/>
            <person name="Bonometti L."/>
            <person name="Westerberg I."/>
            <person name="Brannstrom I.O."/>
            <person name="Guillou S."/>
            <person name="Cros-Aarteil S."/>
            <person name="Calhoun S."/>
            <person name="Kuo A."/>
            <person name="Mondo S."/>
            <person name="Pangilinan J."/>
            <person name="Riley R."/>
            <person name="Labutti K."/>
            <person name="Andreopoulos B."/>
            <person name="Lipzen A."/>
            <person name="Chen C."/>
            <person name="Yanf M."/>
            <person name="Daum C."/>
            <person name="Ng V."/>
            <person name="Clum A."/>
            <person name="Steindorff A."/>
            <person name="Ohm R."/>
            <person name="Martin F."/>
            <person name="Silar P."/>
            <person name="Natvig D."/>
            <person name="Lalanne C."/>
            <person name="Gautier V."/>
            <person name="Ament-Velasquez S.L."/>
            <person name="Kruys A."/>
            <person name="Hutchinson M.I."/>
            <person name="Powell A.J."/>
            <person name="Barry K."/>
            <person name="Miller A.N."/>
            <person name="Grigoriev I.V."/>
            <person name="Debuchy R."/>
            <person name="Gladieux P."/>
            <person name="Thoren M.H."/>
            <person name="Johannesson H."/>
        </authorList>
    </citation>
    <scope>NUCLEOTIDE SEQUENCE</scope>
    <source>
        <strain evidence="2">CBS 955.72</strain>
    </source>
</reference>
<feature type="transmembrane region" description="Helical" evidence="1">
    <location>
        <begin position="255"/>
        <end position="273"/>
    </location>
</feature>
<feature type="transmembrane region" description="Helical" evidence="1">
    <location>
        <begin position="172"/>
        <end position="199"/>
    </location>
</feature>
<evidence type="ECO:0000256" key="1">
    <source>
        <dbReference type="SAM" id="Phobius"/>
    </source>
</evidence>
<sequence>MTRYNQFAALVARAILDLLLLIPLMIFWVFSLCSATHQTQPVKLAQQFLRAAPPIFSVGVVSLFVVEVLNIVRRYSTWNYPNTYYYTINPATWPSLTASFLISVGEILITIALYMTTLAVVYVAIGKAKWWRLLRIEALVAAAVLIVLATVLFIKNVVMYATLASGLLGQTWLYLIIDFTLLALAIGILGTAIYAMAALRKRDDRTLGNIPTLLWVASTLWLLHCTYSVVGGALSTNPGRIILPSETRARPFLTTFLYLYPAAAVLALLTVIVRRPVWSGSGAVATKDQDAASALRHSDENRV</sequence>
<comment type="caution">
    <text evidence="2">The sequence shown here is derived from an EMBL/GenBank/DDBJ whole genome shotgun (WGS) entry which is preliminary data.</text>
</comment>
<evidence type="ECO:0000313" key="3">
    <source>
        <dbReference type="Proteomes" id="UP001275084"/>
    </source>
</evidence>
<feature type="transmembrane region" description="Helical" evidence="1">
    <location>
        <begin position="7"/>
        <end position="31"/>
    </location>
</feature>
<reference evidence="2" key="1">
    <citation type="journal article" date="2023" name="Mol. Phylogenet. Evol.">
        <title>Genome-scale phylogeny and comparative genomics of the fungal order Sordariales.</title>
        <authorList>
            <person name="Hensen N."/>
            <person name="Bonometti L."/>
            <person name="Westerberg I."/>
            <person name="Brannstrom I.O."/>
            <person name="Guillou S."/>
            <person name="Cros-Aarteil S."/>
            <person name="Calhoun S."/>
            <person name="Haridas S."/>
            <person name="Kuo A."/>
            <person name="Mondo S."/>
            <person name="Pangilinan J."/>
            <person name="Riley R."/>
            <person name="LaButti K."/>
            <person name="Andreopoulos B."/>
            <person name="Lipzen A."/>
            <person name="Chen C."/>
            <person name="Yan M."/>
            <person name="Daum C."/>
            <person name="Ng V."/>
            <person name="Clum A."/>
            <person name="Steindorff A."/>
            <person name="Ohm R.A."/>
            <person name="Martin F."/>
            <person name="Silar P."/>
            <person name="Natvig D.O."/>
            <person name="Lalanne C."/>
            <person name="Gautier V."/>
            <person name="Ament-Velasquez S.L."/>
            <person name="Kruys A."/>
            <person name="Hutchinson M.I."/>
            <person name="Powell A.J."/>
            <person name="Barry K."/>
            <person name="Miller A.N."/>
            <person name="Grigoriev I.V."/>
            <person name="Debuchy R."/>
            <person name="Gladieux P."/>
            <person name="Hiltunen Thoren M."/>
            <person name="Johannesson H."/>
        </authorList>
    </citation>
    <scope>NUCLEOTIDE SEQUENCE</scope>
    <source>
        <strain evidence="2">CBS 955.72</strain>
    </source>
</reference>
<feature type="transmembrane region" description="Helical" evidence="1">
    <location>
        <begin position="108"/>
        <end position="126"/>
    </location>
</feature>
<feature type="transmembrane region" description="Helical" evidence="1">
    <location>
        <begin position="51"/>
        <end position="72"/>
    </location>
</feature>
<organism evidence="2 3">
    <name type="scientific">Lasiosphaeria hispida</name>
    <dbReference type="NCBI Taxonomy" id="260671"/>
    <lineage>
        <taxon>Eukaryota</taxon>
        <taxon>Fungi</taxon>
        <taxon>Dikarya</taxon>
        <taxon>Ascomycota</taxon>
        <taxon>Pezizomycotina</taxon>
        <taxon>Sordariomycetes</taxon>
        <taxon>Sordariomycetidae</taxon>
        <taxon>Sordariales</taxon>
        <taxon>Lasiosphaeriaceae</taxon>
        <taxon>Lasiosphaeria</taxon>
    </lineage>
</organism>
<name>A0AAJ0MH95_9PEZI</name>
<feature type="transmembrane region" description="Helical" evidence="1">
    <location>
        <begin position="211"/>
        <end position="235"/>
    </location>
</feature>
<evidence type="ECO:0008006" key="4">
    <source>
        <dbReference type="Google" id="ProtNLM"/>
    </source>
</evidence>
<feature type="transmembrane region" description="Helical" evidence="1">
    <location>
        <begin position="138"/>
        <end position="160"/>
    </location>
</feature>
<accession>A0AAJ0MH95</accession>
<keyword evidence="1" id="KW-0472">Membrane</keyword>
<proteinExistence type="predicted"/>
<feature type="transmembrane region" description="Helical" evidence="1">
    <location>
        <begin position="84"/>
        <end position="102"/>
    </location>
</feature>
<dbReference type="EMBL" id="JAUIQD010000002">
    <property type="protein sequence ID" value="KAK3358732.1"/>
    <property type="molecule type" value="Genomic_DNA"/>
</dbReference>
<dbReference type="Proteomes" id="UP001275084">
    <property type="component" value="Unassembled WGS sequence"/>
</dbReference>
<keyword evidence="3" id="KW-1185">Reference proteome</keyword>
<keyword evidence="1" id="KW-0812">Transmembrane</keyword>
<gene>
    <name evidence="2" type="ORF">B0T25DRAFT_576981</name>
</gene>
<dbReference type="AlphaFoldDB" id="A0AAJ0MH95"/>
<protein>
    <recommendedName>
        <fullName evidence="4">Integral membrane protein</fullName>
    </recommendedName>
</protein>
<evidence type="ECO:0000313" key="2">
    <source>
        <dbReference type="EMBL" id="KAK3358732.1"/>
    </source>
</evidence>
<keyword evidence="1" id="KW-1133">Transmembrane helix</keyword>